<sequence length="52" mass="5829">MRFQLSGIWGCLHKPICAVGFGYRSTQRACAKRTGSPKRWQGTSFINGTRPN</sequence>
<gene>
    <name evidence="1" type="ORF">MC7420_8245</name>
</gene>
<protein>
    <submittedName>
        <fullName evidence="1">Uncharacterized protein</fullName>
    </submittedName>
</protein>
<name>B4W0R4_9CYAN</name>
<dbReference type="STRING" id="118168.MC7420_8245"/>
<dbReference type="EMBL" id="DS989866">
    <property type="protein sequence ID" value="EDX72153.1"/>
    <property type="molecule type" value="Genomic_DNA"/>
</dbReference>
<evidence type="ECO:0000313" key="2">
    <source>
        <dbReference type="Proteomes" id="UP000003835"/>
    </source>
</evidence>
<dbReference type="Proteomes" id="UP000003835">
    <property type="component" value="Unassembled WGS sequence"/>
</dbReference>
<keyword evidence="2" id="KW-1185">Reference proteome</keyword>
<accession>B4W0R4</accession>
<organism evidence="1 2">
    <name type="scientific">Coleofasciculus chthonoplastes PCC 7420</name>
    <dbReference type="NCBI Taxonomy" id="118168"/>
    <lineage>
        <taxon>Bacteria</taxon>
        <taxon>Bacillati</taxon>
        <taxon>Cyanobacteriota</taxon>
        <taxon>Cyanophyceae</taxon>
        <taxon>Coleofasciculales</taxon>
        <taxon>Coleofasciculaceae</taxon>
        <taxon>Coleofasciculus</taxon>
    </lineage>
</organism>
<dbReference type="HOGENOM" id="CLU_3078710_0_0_3"/>
<proteinExistence type="predicted"/>
<reference evidence="1 2" key="1">
    <citation type="submission" date="2008-07" db="EMBL/GenBank/DDBJ databases">
        <authorList>
            <person name="Tandeau de Marsac N."/>
            <person name="Ferriera S."/>
            <person name="Johnson J."/>
            <person name="Kravitz S."/>
            <person name="Beeson K."/>
            <person name="Sutton G."/>
            <person name="Rogers Y.-H."/>
            <person name="Friedman R."/>
            <person name="Frazier M."/>
            <person name="Venter J.C."/>
        </authorList>
    </citation>
    <scope>NUCLEOTIDE SEQUENCE [LARGE SCALE GENOMIC DNA]</scope>
    <source>
        <strain evidence="1 2">PCC 7420</strain>
    </source>
</reference>
<dbReference type="AlphaFoldDB" id="B4W0R4"/>
<dbReference type="RefSeq" id="WP_006104679.1">
    <property type="nucleotide sequence ID" value="NZ_DS989866.1"/>
</dbReference>
<evidence type="ECO:0000313" key="1">
    <source>
        <dbReference type="EMBL" id="EDX72153.1"/>
    </source>
</evidence>